<dbReference type="Pfam" id="PF01694">
    <property type="entry name" value="Rhomboid"/>
    <property type="match status" value="1"/>
</dbReference>
<feature type="active site" description="Nucleophile" evidence="12">
    <location>
        <position position="185"/>
    </location>
</feature>
<evidence type="ECO:0000256" key="2">
    <source>
        <dbReference type="ARBA" id="ARBA00004141"/>
    </source>
</evidence>
<evidence type="ECO:0000256" key="3">
    <source>
        <dbReference type="ARBA" id="ARBA00009045"/>
    </source>
</evidence>
<accession>A0A9N9WTT7</accession>
<evidence type="ECO:0000256" key="1">
    <source>
        <dbReference type="ARBA" id="ARBA00000156"/>
    </source>
</evidence>
<feature type="active site" evidence="12">
    <location>
        <position position="250"/>
    </location>
</feature>
<dbReference type="AlphaFoldDB" id="A0A9N9WTT7"/>
<name>A0A9N9WTT7_9DIPT</name>
<feature type="domain" description="Peptidase S54 rhomboid" evidence="14">
    <location>
        <begin position="116"/>
        <end position="266"/>
    </location>
</feature>
<dbReference type="InterPro" id="IPR017213">
    <property type="entry name" value="Peptidase_S54_rhomboid_met"/>
</dbReference>
<organism evidence="15 16">
    <name type="scientific">Chironomus riparius</name>
    <dbReference type="NCBI Taxonomy" id="315576"/>
    <lineage>
        <taxon>Eukaryota</taxon>
        <taxon>Metazoa</taxon>
        <taxon>Ecdysozoa</taxon>
        <taxon>Arthropoda</taxon>
        <taxon>Hexapoda</taxon>
        <taxon>Insecta</taxon>
        <taxon>Pterygota</taxon>
        <taxon>Neoptera</taxon>
        <taxon>Endopterygota</taxon>
        <taxon>Diptera</taxon>
        <taxon>Nematocera</taxon>
        <taxon>Chironomoidea</taxon>
        <taxon>Chironomidae</taxon>
        <taxon>Chironominae</taxon>
        <taxon>Chironomus</taxon>
    </lineage>
</organism>
<comment type="catalytic activity">
    <reaction evidence="1">
        <text>Cleaves type-1 transmembrane domains using a catalytic dyad composed of serine and histidine that are contributed by different transmembrane domains.</text>
        <dbReference type="EC" id="3.4.21.105"/>
    </reaction>
</comment>
<dbReference type="FunFam" id="1.20.1540.10:FF:000007">
    <property type="entry name" value="Rhomboid like 2"/>
    <property type="match status" value="1"/>
</dbReference>
<feature type="transmembrane region" description="Helical" evidence="13">
    <location>
        <begin position="277"/>
        <end position="298"/>
    </location>
</feature>
<gene>
    <name evidence="15" type="ORF">CHIRRI_LOCUS8583</name>
</gene>
<dbReference type="PANTHER" id="PTHR45840">
    <property type="entry name" value="RHOMBOID-RELATED PROTEIN"/>
    <property type="match status" value="1"/>
</dbReference>
<evidence type="ECO:0000256" key="13">
    <source>
        <dbReference type="SAM" id="Phobius"/>
    </source>
</evidence>
<feature type="transmembrane region" description="Helical" evidence="13">
    <location>
        <begin position="244"/>
        <end position="265"/>
    </location>
</feature>
<dbReference type="Proteomes" id="UP001153620">
    <property type="component" value="Chromosome 2"/>
</dbReference>
<comment type="similarity">
    <text evidence="3 11">Belongs to the peptidase S54 family.</text>
</comment>
<evidence type="ECO:0000256" key="9">
    <source>
        <dbReference type="ARBA" id="ARBA00022989"/>
    </source>
</evidence>
<dbReference type="GO" id="GO:0006508">
    <property type="term" value="P:proteolysis"/>
    <property type="evidence" value="ECO:0007669"/>
    <property type="project" value="UniProtKB-KW"/>
</dbReference>
<dbReference type="InterPro" id="IPR022764">
    <property type="entry name" value="Peptidase_S54_rhomboid_dom"/>
</dbReference>
<dbReference type="PANTHER" id="PTHR45840:SF2">
    <property type="entry name" value="PROTEIN RHOMBOID-RELATED"/>
    <property type="match status" value="1"/>
</dbReference>
<dbReference type="InterPro" id="IPR035952">
    <property type="entry name" value="Rhomboid-like_sf"/>
</dbReference>
<evidence type="ECO:0000256" key="4">
    <source>
        <dbReference type="ARBA" id="ARBA00013039"/>
    </source>
</evidence>
<evidence type="ECO:0000256" key="11">
    <source>
        <dbReference type="PIRNR" id="PIRNR037470"/>
    </source>
</evidence>
<keyword evidence="7" id="KW-0378">Hydrolase</keyword>
<dbReference type="GO" id="GO:0004252">
    <property type="term" value="F:serine-type endopeptidase activity"/>
    <property type="evidence" value="ECO:0007669"/>
    <property type="project" value="UniProtKB-UniRule"/>
</dbReference>
<dbReference type="InterPro" id="IPR051739">
    <property type="entry name" value="Rhomboid_IM_Serine_Proteases"/>
</dbReference>
<keyword evidence="8" id="KW-0720">Serine protease</keyword>
<reference evidence="15" key="1">
    <citation type="submission" date="2022-01" db="EMBL/GenBank/DDBJ databases">
        <authorList>
            <person name="King R."/>
        </authorList>
    </citation>
    <scope>NUCLEOTIDE SEQUENCE</scope>
</reference>
<evidence type="ECO:0000256" key="5">
    <source>
        <dbReference type="ARBA" id="ARBA00022670"/>
    </source>
</evidence>
<evidence type="ECO:0000313" key="15">
    <source>
        <dbReference type="EMBL" id="CAG9805714.1"/>
    </source>
</evidence>
<feature type="transmembrane region" description="Helical" evidence="13">
    <location>
        <begin position="76"/>
        <end position="94"/>
    </location>
</feature>
<feature type="transmembrane region" description="Helical" evidence="13">
    <location>
        <begin position="181"/>
        <end position="201"/>
    </location>
</feature>
<dbReference type="SUPFAM" id="SSF144091">
    <property type="entry name" value="Rhomboid-like"/>
    <property type="match status" value="1"/>
</dbReference>
<dbReference type="GO" id="GO:0016020">
    <property type="term" value="C:membrane"/>
    <property type="evidence" value="ECO:0007669"/>
    <property type="project" value="UniProtKB-SubCell"/>
</dbReference>
<evidence type="ECO:0000256" key="6">
    <source>
        <dbReference type="ARBA" id="ARBA00022692"/>
    </source>
</evidence>
<comment type="subcellular location">
    <subcellularLocation>
        <location evidence="2">Membrane</location>
        <topology evidence="2">Multi-pass membrane protein</topology>
    </subcellularLocation>
</comment>
<keyword evidence="16" id="KW-1185">Reference proteome</keyword>
<feature type="transmembrane region" description="Helical" evidence="13">
    <location>
        <begin position="213"/>
        <end position="232"/>
    </location>
</feature>
<dbReference type="PIRSF" id="PIRSF037470">
    <property type="entry name" value="Rhomboid"/>
    <property type="match status" value="1"/>
</dbReference>
<evidence type="ECO:0000256" key="8">
    <source>
        <dbReference type="ARBA" id="ARBA00022825"/>
    </source>
</evidence>
<evidence type="ECO:0000259" key="14">
    <source>
        <dbReference type="Pfam" id="PF01694"/>
    </source>
</evidence>
<protein>
    <recommendedName>
        <fullName evidence="4">rhomboid protease</fullName>
        <ecNumber evidence="4">3.4.21.105</ecNumber>
    </recommendedName>
</protein>
<evidence type="ECO:0000256" key="7">
    <source>
        <dbReference type="ARBA" id="ARBA00022801"/>
    </source>
</evidence>
<evidence type="ECO:0000256" key="10">
    <source>
        <dbReference type="ARBA" id="ARBA00023136"/>
    </source>
</evidence>
<feature type="transmembrane region" description="Helical" evidence="13">
    <location>
        <begin position="158"/>
        <end position="175"/>
    </location>
</feature>
<evidence type="ECO:0000256" key="12">
    <source>
        <dbReference type="PIRSR" id="PIRSR037470-50"/>
    </source>
</evidence>
<sequence length="324" mass="36891">MTLITSSTMRSSRSFSFKCATHERDREIYSINDFHVVTKEKPFLKKMIESIAIKMIPHHRDRKYYTDTFKCWPPPYFIMLVSTIEVIFFFYHLITNQTNSSVPIDSIFIYRPDKKHEVWRFLLYMLLHAGWFHLSFNLIVQVLIGIPLEMVHGSSRIACIYLSGVLAGSLGTSIFDSNAYLVGSSGGVYALLAAHLANIMLNYSNMEYGIYRLLAILLFASCDVGFAIYSRYESEPSFSTSLPSVSFVAHIAGGIAGLTIGLIVLKNFEQKLHEQLLWWIALGIYLACIIFAIIFNIVNSNTNNFNLSDESDSPVMILKEHQNF</sequence>
<dbReference type="EMBL" id="OU895878">
    <property type="protein sequence ID" value="CAG9805714.1"/>
    <property type="molecule type" value="Genomic_DNA"/>
</dbReference>
<dbReference type="OrthoDB" id="418595at2759"/>
<evidence type="ECO:0000313" key="16">
    <source>
        <dbReference type="Proteomes" id="UP001153620"/>
    </source>
</evidence>
<keyword evidence="5" id="KW-0645">Protease</keyword>
<dbReference type="EC" id="3.4.21.105" evidence="4"/>
<keyword evidence="10 13" id="KW-0472">Membrane</keyword>
<keyword evidence="9 13" id="KW-1133">Transmembrane helix</keyword>
<reference evidence="15" key="2">
    <citation type="submission" date="2022-10" db="EMBL/GenBank/DDBJ databases">
        <authorList>
            <consortium name="ENA_rothamsted_submissions"/>
            <consortium name="culmorum"/>
            <person name="King R."/>
        </authorList>
    </citation>
    <scope>NUCLEOTIDE SEQUENCE</scope>
</reference>
<dbReference type="Gene3D" id="1.20.1540.10">
    <property type="entry name" value="Rhomboid-like"/>
    <property type="match status" value="1"/>
</dbReference>
<keyword evidence="6 13" id="KW-0812">Transmembrane</keyword>
<feature type="transmembrane region" description="Helical" evidence="13">
    <location>
        <begin position="121"/>
        <end position="146"/>
    </location>
</feature>
<proteinExistence type="inferred from homology"/>